<geneLocation type="plasmid" evidence="4">
    <name>psna507_unt12</name>
</geneLocation>
<dbReference type="AlphaFoldDB" id="A0A5C1Q9F8"/>
<dbReference type="EMBL" id="CP035709">
    <property type="protein sequence ID" value="QEN02822.1"/>
    <property type="molecule type" value="Genomic_DNA"/>
</dbReference>
<reference evidence="3 4" key="1">
    <citation type="submission" date="2019-02" db="EMBL/GenBank/DDBJ databases">
        <title>Complete Genome Sequence and Methylome Analysis of Sphaerotilus natans subsp. sulfidivorans D-507.</title>
        <authorList>
            <person name="Fomenkov A."/>
            <person name="Gridneva E."/>
            <person name="Smolyakov D."/>
            <person name="Dubinina G."/>
            <person name="Vincze T."/>
            <person name="Grabovich M."/>
            <person name="Roberts R.J."/>
        </authorList>
    </citation>
    <scope>NUCLEOTIDE SEQUENCE [LARGE SCALE GENOMIC DNA]</scope>
    <source>
        <strain evidence="3 4">D-507</strain>
        <plasmid evidence="4">psna507_unt12</plasmid>
    </source>
</reference>
<dbReference type="InterPro" id="IPR007055">
    <property type="entry name" value="BON_dom"/>
</dbReference>
<keyword evidence="3" id="KW-0614">Plasmid</keyword>
<protein>
    <submittedName>
        <fullName evidence="3">BON domain-containing protein</fullName>
    </submittedName>
</protein>
<feature type="chain" id="PRO_5022693520" evidence="1">
    <location>
        <begin position="30"/>
        <end position="114"/>
    </location>
</feature>
<sequence>MESMMNITTGKFMAAAIMAISVGASSVYAKTHVQPSAADLALAQKVESQLKDSGVLEKGLTEVRVEAQNGDIVLSGWLQHADDDRKVIATAKNIEGVGSVKANFRTWSSRRHPS</sequence>
<feature type="signal peptide" evidence="1">
    <location>
        <begin position="1"/>
        <end position="29"/>
    </location>
</feature>
<gene>
    <name evidence="3" type="ORF">EWH46_18300</name>
</gene>
<keyword evidence="1" id="KW-0732">Signal</keyword>
<evidence type="ECO:0000313" key="4">
    <source>
        <dbReference type="Proteomes" id="UP000323522"/>
    </source>
</evidence>
<dbReference type="Proteomes" id="UP000323522">
    <property type="component" value="Plasmid pSna507_unt12"/>
</dbReference>
<proteinExistence type="predicted"/>
<dbReference type="OrthoDB" id="9174366at2"/>
<dbReference type="PROSITE" id="PS50914">
    <property type="entry name" value="BON"/>
    <property type="match status" value="1"/>
</dbReference>
<dbReference type="Pfam" id="PF04972">
    <property type="entry name" value="BON"/>
    <property type="match status" value="1"/>
</dbReference>
<evidence type="ECO:0000259" key="2">
    <source>
        <dbReference type="PROSITE" id="PS50914"/>
    </source>
</evidence>
<name>A0A5C1Q9F8_9BURK</name>
<feature type="domain" description="BON" evidence="2">
    <location>
        <begin position="38"/>
        <end position="108"/>
    </location>
</feature>
<organism evidence="3 4">
    <name type="scientific">Sphaerotilus sulfidivorans</name>
    <dbReference type="NCBI Taxonomy" id="639200"/>
    <lineage>
        <taxon>Bacteria</taxon>
        <taxon>Pseudomonadati</taxon>
        <taxon>Pseudomonadota</taxon>
        <taxon>Betaproteobacteria</taxon>
        <taxon>Burkholderiales</taxon>
        <taxon>Sphaerotilaceae</taxon>
        <taxon>Sphaerotilus</taxon>
    </lineage>
</organism>
<accession>A0A5C1Q9F8</accession>
<evidence type="ECO:0000256" key="1">
    <source>
        <dbReference type="SAM" id="SignalP"/>
    </source>
</evidence>
<evidence type="ECO:0000313" key="3">
    <source>
        <dbReference type="EMBL" id="QEN02822.1"/>
    </source>
</evidence>
<dbReference type="KEGG" id="snn:EWH46_18300"/>